<dbReference type="AlphaFoldDB" id="A0A1Y5SLL9"/>
<gene>
    <name evidence="7" type="primary">rsmC</name>
    <name evidence="7" type="ORF">PSA7680_02020</name>
</gene>
<name>A0A1Y5SLL9_9RHOB</name>
<evidence type="ECO:0000256" key="5">
    <source>
        <dbReference type="ARBA" id="ARBA00022691"/>
    </source>
</evidence>
<protein>
    <submittedName>
        <fullName evidence="7">Ribosomal RNA small subunit methyltransferase C</fullName>
        <ecNumber evidence="7">2.1.1.172</ecNumber>
    </submittedName>
</protein>
<dbReference type="GO" id="GO:0003676">
    <property type="term" value="F:nucleic acid binding"/>
    <property type="evidence" value="ECO:0007669"/>
    <property type="project" value="InterPro"/>
</dbReference>
<reference evidence="7 8" key="1">
    <citation type="submission" date="2017-03" db="EMBL/GenBank/DDBJ databases">
        <authorList>
            <person name="Afonso C.L."/>
            <person name="Miller P.J."/>
            <person name="Scott M.A."/>
            <person name="Spackman E."/>
            <person name="Goraichik I."/>
            <person name="Dimitrov K.M."/>
            <person name="Suarez D.L."/>
            <person name="Swayne D.E."/>
        </authorList>
    </citation>
    <scope>NUCLEOTIDE SEQUENCE [LARGE SCALE GENOMIC DNA]</scope>
    <source>
        <strain evidence="7 8">CECT 7680</strain>
    </source>
</reference>
<dbReference type="InterPro" id="IPR002052">
    <property type="entry name" value="DNA_methylase_N6_adenine_CS"/>
</dbReference>
<dbReference type="InterPro" id="IPR029063">
    <property type="entry name" value="SAM-dependent_MTases_sf"/>
</dbReference>
<evidence type="ECO:0000313" key="7">
    <source>
        <dbReference type="EMBL" id="SLN40511.1"/>
    </source>
</evidence>
<dbReference type="CDD" id="cd02440">
    <property type="entry name" value="AdoMet_MTases"/>
    <property type="match status" value="1"/>
</dbReference>
<dbReference type="GO" id="GO:0052914">
    <property type="term" value="F:16S rRNA (guanine(1207)-N(2))-methyltransferase activity"/>
    <property type="evidence" value="ECO:0007669"/>
    <property type="project" value="UniProtKB-EC"/>
</dbReference>
<dbReference type="PANTHER" id="PTHR47816">
    <property type="entry name" value="RIBOSOMAL RNA SMALL SUBUNIT METHYLTRANSFERASE C"/>
    <property type="match status" value="1"/>
</dbReference>
<accession>A0A1Y5SLL9</accession>
<keyword evidence="4 7" id="KW-0808">Transferase</keyword>
<dbReference type="PROSITE" id="PS00092">
    <property type="entry name" value="N6_MTASE"/>
    <property type="match status" value="1"/>
</dbReference>
<feature type="domain" description="Methyltransferase small" evidence="6">
    <location>
        <begin position="159"/>
        <end position="321"/>
    </location>
</feature>
<keyword evidence="3 7" id="KW-0489">Methyltransferase</keyword>
<evidence type="ECO:0000256" key="4">
    <source>
        <dbReference type="ARBA" id="ARBA00022679"/>
    </source>
</evidence>
<evidence type="ECO:0000256" key="3">
    <source>
        <dbReference type="ARBA" id="ARBA00022603"/>
    </source>
</evidence>
<dbReference type="OrthoDB" id="9816072at2"/>
<sequence length="337" mass="35932">MQNARLSLALAAQEVQLPGEGRILCLRARAEDDLSALPKERLDIVQSFQPDHAALTARGFHLLDAPAPTPYAAAIVFLPRSKPEAQLLIAQAVAATNGGLVLVDGQKTDGVDSLLKATRKLAGGPVSAFSKAHGKLFWFTGGGAFDDWAETRVASPEGFRTVPGVFSADRIDRGSALLAEALPAKLAGHVVDLGAGWGYLSRAILAREAVERLDLVEAERLALDCARANVADPRARFHWADATSFTPDSPCDVVVMNPPFHAGRAGDPALGQAFIDTAARILKPGGSLWMVANRHLPYEGRLATLFRDVTEAGGDSGFKIFYAQGPVRRRSAQRRGA</sequence>
<proteinExistence type="predicted"/>
<dbReference type="PANTHER" id="PTHR47816:SF4">
    <property type="entry name" value="RIBOSOMAL RNA SMALL SUBUNIT METHYLTRANSFERASE C"/>
    <property type="match status" value="1"/>
</dbReference>
<dbReference type="InterPro" id="IPR046977">
    <property type="entry name" value="RsmC/RlmG"/>
</dbReference>
<dbReference type="InterPro" id="IPR007848">
    <property type="entry name" value="Small_mtfrase_dom"/>
</dbReference>
<organism evidence="7 8">
    <name type="scientific">Pseudoruegeria aquimaris</name>
    <dbReference type="NCBI Taxonomy" id="393663"/>
    <lineage>
        <taxon>Bacteria</taxon>
        <taxon>Pseudomonadati</taxon>
        <taxon>Pseudomonadota</taxon>
        <taxon>Alphaproteobacteria</taxon>
        <taxon>Rhodobacterales</taxon>
        <taxon>Roseobacteraceae</taxon>
        <taxon>Pseudoruegeria</taxon>
    </lineage>
</organism>
<evidence type="ECO:0000259" key="6">
    <source>
        <dbReference type="Pfam" id="PF05175"/>
    </source>
</evidence>
<dbReference type="EC" id="2.1.1.172" evidence="7"/>
<keyword evidence="8" id="KW-1185">Reference proteome</keyword>
<dbReference type="Pfam" id="PF05175">
    <property type="entry name" value="MTS"/>
    <property type="match status" value="1"/>
</dbReference>
<dbReference type="Proteomes" id="UP000193409">
    <property type="component" value="Unassembled WGS sequence"/>
</dbReference>
<dbReference type="Gene3D" id="3.40.50.150">
    <property type="entry name" value="Vaccinia Virus protein VP39"/>
    <property type="match status" value="2"/>
</dbReference>
<keyword evidence="5" id="KW-0949">S-adenosyl-L-methionine</keyword>
<dbReference type="RefSeq" id="WP_085868574.1">
    <property type="nucleotide sequence ID" value="NZ_FWFQ01000012.1"/>
</dbReference>
<dbReference type="SUPFAM" id="SSF53335">
    <property type="entry name" value="S-adenosyl-L-methionine-dependent methyltransferases"/>
    <property type="match status" value="1"/>
</dbReference>
<evidence type="ECO:0000313" key="8">
    <source>
        <dbReference type="Proteomes" id="UP000193409"/>
    </source>
</evidence>
<keyword evidence="2" id="KW-0698">rRNA processing</keyword>
<dbReference type="EMBL" id="FWFQ01000012">
    <property type="protein sequence ID" value="SLN40511.1"/>
    <property type="molecule type" value="Genomic_DNA"/>
</dbReference>
<keyword evidence="1" id="KW-0963">Cytoplasm</keyword>
<evidence type="ECO:0000256" key="2">
    <source>
        <dbReference type="ARBA" id="ARBA00022552"/>
    </source>
</evidence>
<evidence type="ECO:0000256" key="1">
    <source>
        <dbReference type="ARBA" id="ARBA00022490"/>
    </source>
</evidence>